<evidence type="ECO:0000256" key="1">
    <source>
        <dbReference type="SAM" id="SignalP"/>
    </source>
</evidence>
<name>A0A8H2WU03_9AGAM</name>
<protein>
    <recommendedName>
        <fullName evidence="4">MYND-type domain-containing protein</fullName>
    </recommendedName>
</protein>
<evidence type="ECO:0000313" key="2">
    <source>
        <dbReference type="EMBL" id="CAE6405938.1"/>
    </source>
</evidence>
<gene>
    <name evidence="2" type="ORF">RDB_LOCUS18099</name>
</gene>
<evidence type="ECO:0008006" key="4">
    <source>
        <dbReference type="Google" id="ProtNLM"/>
    </source>
</evidence>
<accession>A0A8H2WU03</accession>
<dbReference type="Proteomes" id="UP000663831">
    <property type="component" value="Unassembled WGS sequence"/>
</dbReference>
<sequence>TCQLSTRQLAGRILFWTAIHTLLARIMTGPMDDGQHAKFSKDQTRAGFTLARMRNAVSSRFNTLPKEIISEIFLDVVYSPSPTDNPNPSMLNSLETIFTRVDNLLSVCSWWKDIGLSLGALWYFPPMADSKLARPARRTASISLQRISVPQYDNRLYLAAILPSCYNAINFPAPNGRAPQFNAINIQARSITGTVNLLSSVIQSQAPEVLSELSIYHYHIDRERYVNRPQDFLIDFFPSSQKQRLIDLIGSLSVLRIRKVNIRWDEIAFSNRLVSFHLEAVSLGNYSQLIGLLQTLQSAPELRELKFRTVFAFPEPLESGPARIVFSKLHSLYLENLDFGVLQVIIDSVVPGSHKRALYLTSQAAYVHMPAVEAELIDFQRLVDLLKRSKIDNLLVDGYYRELWISGSLLRIILESLPSLVAFQSMNCNLKEEHLQALERPKTRDDSSQSLPLPFPSLTQLSLVNTSIEDMDALKLVVESHRIQSMILSSNVTTVDRNIENDSKGWRPSHYYTFTDEDQIVQWLKGAVPKFNLVDETWGAKHDLRHAIRGNASNPTGDLAAYIEHTPQKTQGLSISQVLRLVLVYVAQLLNTCATRRFQKNPLEQQSSSGKLLLKAAMSVHWWPDRGSAQPAYECDMQRSEISIEQELAGLLALKIISQTSSEIQSQIQPNSNTSCGDASVLHSALALAQDPATIRHLSDPDIVSGCIKLMTTVKDKRSISPFSSEVGWLSLRLLVIALNICLLERYDRLEETLALFNQRHDIRAAPHILASAHLSYGITTQLSIIDTGGDCDWVFGWSVSPFGRQTCLLPASEALALLNVLWEDRKLFMRSLYSCHPNSLPGLCALLFMFARSLVHLRPQLNQDVAIPESRLHELAIRYLLVADRYQCFPTVRICESSPKTFFSTWPRAPKHVDAEDSQTMMTAFIRQLTASDKVDILEGREPFMMLQLIPFAIHPEAQSLIPEVMHCIMKYGWCLTLSSERQSNKALGFEGAIFDALRMIIRPVHSQPYHLELGIQQRVIDVLHDQDFLDLAARIIIRLDPRPDPAATKRTLVSIFEFSDKLYTTVKTKDNLEKCFRHYAPEWWKIHRYILFTGYAGVDNPRADDYEHYDSCIKTWGVTSRLLGIDSQISHYQGVKCYNDRCALAYTCTYTGTRFMCGECERALYCDDRCQSM</sequence>
<feature type="signal peptide" evidence="1">
    <location>
        <begin position="1"/>
        <end position="24"/>
    </location>
</feature>
<reference evidence="2" key="1">
    <citation type="submission" date="2021-01" db="EMBL/GenBank/DDBJ databases">
        <authorList>
            <person name="Kaushik A."/>
        </authorList>
    </citation>
    <scope>NUCLEOTIDE SEQUENCE</scope>
    <source>
        <strain evidence="2">AG3-1AP</strain>
    </source>
</reference>
<feature type="chain" id="PRO_5034361635" description="MYND-type domain-containing protein" evidence="1">
    <location>
        <begin position="25"/>
        <end position="1175"/>
    </location>
</feature>
<evidence type="ECO:0000313" key="3">
    <source>
        <dbReference type="Proteomes" id="UP000663831"/>
    </source>
</evidence>
<dbReference type="SUPFAM" id="SSF52047">
    <property type="entry name" value="RNI-like"/>
    <property type="match status" value="1"/>
</dbReference>
<dbReference type="AlphaFoldDB" id="A0A8H2WU03"/>
<keyword evidence="1" id="KW-0732">Signal</keyword>
<dbReference type="EMBL" id="CAJMWV010000590">
    <property type="protein sequence ID" value="CAE6405938.1"/>
    <property type="molecule type" value="Genomic_DNA"/>
</dbReference>
<organism evidence="2 3">
    <name type="scientific">Rhizoctonia solani</name>
    <dbReference type="NCBI Taxonomy" id="456999"/>
    <lineage>
        <taxon>Eukaryota</taxon>
        <taxon>Fungi</taxon>
        <taxon>Dikarya</taxon>
        <taxon>Basidiomycota</taxon>
        <taxon>Agaricomycotina</taxon>
        <taxon>Agaricomycetes</taxon>
        <taxon>Cantharellales</taxon>
        <taxon>Ceratobasidiaceae</taxon>
        <taxon>Rhizoctonia</taxon>
    </lineage>
</organism>
<proteinExistence type="predicted"/>
<comment type="caution">
    <text evidence="2">The sequence shown here is derived from an EMBL/GenBank/DDBJ whole genome shotgun (WGS) entry which is preliminary data.</text>
</comment>
<feature type="non-terminal residue" evidence="2">
    <location>
        <position position="1"/>
    </location>
</feature>